<accession>A0A4C1UVI3</accession>
<dbReference type="EMBL" id="BGZK01000234">
    <property type="protein sequence ID" value="GBP30501.1"/>
    <property type="molecule type" value="Genomic_DNA"/>
</dbReference>
<evidence type="ECO:0000313" key="1">
    <source>
        <dbReference type="EMBL" id="GBP30501.1"/>
    </source>
</evidence>
<sequence>MCPIKSLTLACAHISRATFLPLIASAEEKNRLRPTSADSWLRRAKISSPISRCRGEIIGSRLTFTGTGRRLVARGRRRRRHRARTMLHD</sequence>
<keyword evidence="2" id="KW-1185">Reference proteome</keyword>
<protein>
    <submittedName>
        <fullName evidence="1">Uncharacterized protein</fullName>
    </submittedName>
</protein>
<proteinExistence type="predicted"/>
<name>A0A4C1UVI3_EUMVA</name>
<dbReference type="Proteomes" id="UP000299102">
    <property type="component" value="Unassembled WGS sequence"/>
</dbReference>
<organism evidence="1 2">
    <name type="scientific">Eumeta variegata</name>
    <name type="common">Bagworm moth</name>
    <name type="synonym">Eumeta japonica</name>
    <dbReference type="NCBI Taxonomy" id="151549"/>
    <lineage>
        <taxon>Eukaryota</taxon>
        <taxon>Metazoa</taxon>
        <taxon>Ecdysozoa</taxon>
        <taxon>Arthropoda</taxon>
        <taxon>Hexapoda</taxon>
        <taxon>Insecta</taxon>
        <taxon>Pterygota</taxon>
        <taxon>Neoptera</taxon>
        <taxon>Endopterygota</taxon>
        <taxon>Lepidoptera</taxon>
        <taxon>Glossata</taxon>
        <taxon>Ditrysia</taxon>
        <taxon>Tineoidea</taxon>
        <taxon>Psychidae</taxon>
        <taxon>Oiketicinae</taxon>
        <taxon>Eumeta</taxon>
    </lineage>
</organism>
<comment type="caution">
    <text evidence="1">The sequence shown here is derived from an EMBL/GenBank/DDBJ whole genome shotgun (WGS) entry which is preliminary data.</text>
</comment>
<evidence type="ECO:0000313" key="2">
    <source>
        <dbReference type="Proteomes" id="UP000299102"/>
    </source>
</evidence>
<dbReference type="AlphaFoldDB" id="A0A4C1UVI3"/>
<reference evidence="1 2" key="1">
    <citation type="journal article" date="2019" name="Commun. Biol.">
        <title>The bagworm genome reveals a unique fibroin gene that provides high tensile strength.</title>
        <authorList>
            <person name="Kono N."/>
            <person name="Nakamura H."/>
            <person name="Ohtoshi R."/>
            <person name="Tomita M."/>
            <person name="Numata K."/>
            <person name="Arakawa K."/>
        </authorList>
    </citation>
    <scope>NUCLEOTIDE SEQUENCE [LARGE SCALE GENOMIC DNA]</scope>
</reference>
<gene>
    <name evidence="1" type="ORF">EVAR_94681_1</name>
</gene>